<reference evidence="4 5" key="1">
    <citation type="submission" date="2020-07" db="EMBL/GenBank/DDBJ databases">
        <title>Complete genome sequence for Sandaracinobacter sp. M6.</title>
        <authorList>
            <person name="Tang Y."/>
            <person name="Liu Q."/>
            <person name="Guo Z."/>
            <person name="Lei P."/>
            <person name="Huang B."/>
        </authorList>
    </citation>
    <scope>NUCLEOTIDE SEQUENCE [LARGE SCALE GENOMIC DNA]</scope>
    <source>
        <strain evidence="4 5">M6</strain>
    </source>
</reference>
<gene>
    <name evidence="4" type="ORF">H3309_03600</name>
</gene>
<feature type="transmembrane region" description="Helical" evidence="2">
    <location>
        <begin position="78"/>
        <end position="99"/>
    </location>
</feature>
<evidence type="ECO:0000259" key="3">
    <source>
        <dbReference type="Pfam" id="PF13717"/>
    </source>
</evidence>
<name>A0A7G5IJP9_9SPHN</name>
<protein>
    <submittedName>
        <fullName evidence="4">Zinc-ribbon domain-containing protein</fullName>
    </submittedName>
</protein>
<proteinExistence type="predicted"/>
<dbReference type="KEGG" id="sand:H3309_03600"/>
<keyword evidence="2" id="KW-0812">Transmembrane</keyword>
<evidence type="ECO:0000313" key="4">
    <source>
        <dbReference type="EMBL" id="QMW23591.1"/>
    </source>
</evidence>
<dbReference type="NCBIfam" id="TIGR02098">
    <property type="entry name" value="MJ0042_CXXC"/>
    <property type="match status" value="1"/>
</dbReference>
<accession>A0A7G5IJP9</accession>
<evidence type="ECO:0000256" key="1">
    <source>
        <dbReference type="SAM" id="MobiDB-lite"/>
    </source>
</evidence>
<keyword evidence="5" id="KW-1185">Reference proteome</keyword>
<feature type="domain" description="Zinc finger/thioredoxin putative" evidence="3">
    <location>
        <begin position="1"/>
        <end position="35"/>
    </location>
</feature>
<keyword evidence="2" id="KW-0472">Membrane</keyword>
<dbReference type="Pfam" id="PF13717">
    <property type="entry name" value="Zn_ribbon_4"/>
    <property type="match status" value="1"/>
</dbReference>
<evidence type="ECO:0000256" key="2">
    <source>
        <dbReference type="SAM" id="Phobius"/>
    </source>
</evidence>
<dbReference type="EMBL" id="CP059851">
    <property type="protein sequence ID" value="QMW23591.1"/>
    <property type="molecule type" value="Genomic_DNA"/>
</dbReference>
<dbReference type="AlphaFoldDB" id="A0A7G5IJP9"/>
<keyword evidence="2" id="KW-1133">Transmembrane helix</keyword>
<dbReference type="InterPro" id="IPR011723">
    <property type="entry name" value="Znf/thioredoxin_put"/>
</dbReference>
<sequence length="228" mass="24319">MILTCPSCGARYNVRADAIPAAGRKVRCKACAHEWLALPEVWELPEALPAGSAEPAREPEPAPAPAPAAAPEAPARRWPWLLVLALLLLGGGGALGWAVGEGRIDPARIPGWQWLISREIPGVRLPAPPPTALTLSATVTNRQVPGGGNVWEVTGRVVNDTRTVRPVPPIEVILYGRGNRELYRWQVAPPRPTLGPGMAVRFDTATVNTPDEASHVRVTLRPAALGRG</sequence>
<feature type="region of interest" description="Disordered" evidence="1">
    <location>
        <begin position="50"/>
        <end position="70"/>
    </location>
</feature>
<organism evidence="4 5">
    <name type="scientific">Sandaracinobacteroides saxicola</name>
    <dbReference type="NCBI Taxonomy" id="2759707"/>
    <lineage>
        <taxon>Bacteria</taxon>
        <taxon>Pseudomonadati</taxon>
        <taxon>Pseudomonadota</taxon>
        <taxon>Alphaproteobacteria</taxon>
        <taxon>Sphingomonadales</taxon>
        <taxon>Sphingosinicellaceae</taxon>
        <taxon>Sandaracinobacteroides</taxon>
    </lineage>
</organism>
<dbReference type="Proteomes" id="UP000515292">
    <property type="component" value="Chromosome"/>
</dbReference>
<evidence type="ECO:0000313" key="5">
    <source>
        <dbReference type="Proteomes" id="UP000515292"/>
    </source>
</evidence>
<dbReference type="RefSeq" id="WP_182297414.1">
    <property type="nucleotide sequence ID" value="NZ_CP059851.1"/>
</dbReference>